<evidence type="ECO:0000259" key="2">
    <source>
        <dbReference type="PROSITE" id="PS50110"/>
    </source>
</evidence>
<evidence type="ECO:0000259" key="3">
    <source>
        <dbReference type="PROSITE" id="PS50887"/>
    </source>
</evidence>
<evidence type="ECO:0000256" key="1">
    <source>
        <dbReference type="PROSITE-ProRule" id="PRU00169"/>
    </source>
</evidence>
<dbReference type="Gene3D" id="3.30.70.270">
    <property type="match status" value="1"/>
</dbReference>
<dbReference type="InterPro" id="IPR029787">
    <property type="entry name" value="Nucleotide_cyclase"/>
</dbReference>
<dbReference type="GO" id="GO:0052621">
    <property type="term" value="F:diguanylate cyclase activity"/>
    <property type="evidence" value="ECO:0007669"/>
    <property type="project" value="TreeGrafter"/>
</dbReference>
<feature type="modified residue" description="4-aspartylphosphate" evidence="1">
    <location>
        <position position="57"/>
    </location>
</feature>
<dbReference type="InterPro" id="IPR001789">
    <property type="entry name" value="Sig_transdc_resp-reg_receiver"/>
</dbReference>
<feature type="domain" description="GGDEF" evidence="3">
    <location>
        <begin position="166"/>
        <end position="294"/>
    </location>
</feature>
<evidence type="ECO:0000313" key="4">
    <source>
        <dbReference type="EMBL" id="TMQ72062.1"/>
    </source>
</evidence>
<feature type="domain" description="Response regulatory" evidence="2">
    <location>
        <begin position="7"/>
        <end position="122"/>
    </location>
</feature>
<gene>
    <name evidence="4" type="ORF">E6K80_03840</name>
</gene>
<comment type="caution">
    <text evidence="4">The sequence shown here is derived from an EMBL/GenBank/DDBJ whole genome shotgun (WGS) entry which is preliminary data.</text>
</comment>
<dbReference type="InterPro" id="IPR050469">
    <property type="entry name" value="Diguanylate_Cyclase"/>
</dbReference>
<keyword evidence="1" id="KW-0597">Phosphoprotein</keyword>
<dbReference type="Pfam" id="PF00990">
    <property type="entry name" value="GGDEF"/>
    <property type="match status" value="1"/>
</dbReference>
<name>A0A538U833_UNCEI</name>
<protein>
    <submittedName>
        <fullName evidence="4">GGDEF domain-containing response regulator</fullName>
    </submittedName>
</protein>
<dbReference type="SUPFAM" id="SSF55073">
    <property type="entry name" value="Nucleotide cyclase"/>
    <property type="match status" value="1"/>
</dbReference>
<dbReference type="Pfam" id="PF00072">
    <property type="entry name" value="Response_reg"/>
    <property type="match status" value="1"/>
</dbReference>
<dbReference type="SMART" id="SM00267">
    <property type="entry name" value="GGDEF"/>
    <property type="match status" value="1"/>
</dbReference>
<dbReference type="EMBL" id="VBPA01000080">
    <property type="protein sequence ID" value="TMQ72062.1"/>
    <property type="molecule type" value="Genomic_DNA"/>
</dbReference>
<dbReference type="PANTHER" id="PTHR45138">
    <property type="entry name" value="REGULATORY COMPONENTS OF SENSORY TRANSDUCTION SYSTEM"/>
    <property type="match status" value="1"/>
</dbReference>
<dbReference type="CDD" id="cd00156">
    <property type="entry name" value="REC"/>
    <property type="match status" value="1"/>
</dbReference>
<dbReference type="SUPFAM" id="SSF52172">
    <property type="entry name" value="CheY-like"/>
    <property type="match status" value="1"/>
</dbReference>
<organism evidence="4 5">
    <name type="scientific">Eiseniibacteriota bacterium</name>
    <dbReference type="NCBI Taxonomy" id="2212470"/>
    <lineage>
        <taxon>Bacteria</taxon>
        <taxon>Candidatus Eiseniibacteriota</taxon>
    </lineage>
</organism>
<proteinExistence type="predicted"/>
<reference evidence="4 5" key="1">
    <citation type="journal article" date="2019" name="Nat. Microbiol.">
        <title>Mediterranean grassland soil C-N compound turnover is dependent on rainfall and depth, and is mediated by genomically divergent microorganisms.</title>
        <authorList>
            <person name="Diamond S."/>
            <person name="Andeer P.F."/>
            <person name="Li Z."/>
            <person name="Crits-Christoph A."/>
            <person name="Burstein D."/>
            <person name="Anantharaman K."/>
            <person name="Lane K.R."/>
            <person name="Thomas B.C."/>
            <person name="Pan C."/>
            <person name="Northen T.R."/>
            <person name="Banfield J.F."/>
        </authorList>
    </citation>
    <scope>NUCLEOTIDE SEQUENCE [LARGE SCALE GENOMIC DNA]</scope>
    <source>
        <strain evidence="4">WS_10</strain>
    </source>
</reference>
<dbReference type="AlphaFoldDB" id="A0A538U833"/>
<sequence>MHEETIRVLLVEADDDDARRIEGALATSEPGRVVVRAHRLQEALDRLHEGFDIALLDLQLPDALGLEAFLRLHAPHPALPVIVITGQSDEALALQAVNLGAQDFVPKEALYPELVQRSLRYAIERQRLLAELRELALRDELTGLYNRRGLLALGEQYARIAERRSGPVIVLFVDLDDMKRINDRLGHAAGDQALIEMANILLETFRKSDVIARVGGDEFCALLTETTSGAVEIAIARLYGVLAAYNARGERPYRLSVSVGRASWEGVGSCHFEDLVRRADQSMYAQKQRGLKAA</sequence>
<dbReference type="Gene3D" id="3.40.50.2300">
    <property type="match status" value="1"/>
</dbReference>
<dbReference type="NCBIfam" id="TIGR00254">
    <property type="entry name" value="GGDEF"/>
    <property type="match status" value="1"/>
</dbReference>
<dbReference type="PROSITE" id="PS50110">
    <property type="entry name" value="RESPONSE_REGULATORY"/>
    <property type="match status" value="1"/>
</dbReference>
<dbReference type="PANTHER" id="PTHR45138:SF9">
    <property type="entry name" value="DIGUANYLATE CYCLASE DGCM-RELATED"/>
    <property type="match status" value="1"/>
</dbReference>
<dbReference type="PROSITE" id="PS50887">
    <property type="entry name" value="GGDEF"/>
    <property type="match status" value="1"/>
</dbReference>
<dbReference type="InterPro" id="IPR011006">
    <property type="entry name" value="CheY-like_superfamily"/>
</dbReference>
<dbReference type="Proteomes" id="UP000319836">
    <property type="component" value="Unassembled WGS sequence"/>
</dbReference>
<evidence type="ECO:0000313" key="5">
    <source>
        <dbReference type="Proteomes" id="UP000319836"/>
    </source>
</evidence>
<dbReference type="CDD" id="cd01949">
    <property type="entry name" value="GGDEF"/>
    <property type="match status" value="1"/>
</dbReference>
<accession>A0A538U833</accession>
<dbReference type="InterPro" id="IPR000160">
    <property type="entry name" value="GGDEF_dom"/>
</dbReference>
<dbReference type="GO" id="GO:0000160">
    <property type="term" value="P:phosphorelay signal transduction system"/>
    <property type="evidence" value="ECO:0007669"/>
    <property type="project" value="InterPro"/>
</dbReference>
<dbReference type="InterPro" id="IPR043128">
    <property type="entry name" value="Rev_trsase/Diguanyl_cyclase"/>
</dbReference>
<dbReference type="SMART" id="SM00448">
    <property type="entry name" value="REC"/>
    <property type="match status" value="1"/>
</dbReference>